<sequence length="168" mass="18274">MLHRLRVLNSHLAASSSRASSCSVRGRVAAMSSSAASDERAKADAAAATRTDNEAPTIFDKIIDRSIPAKIVYEDSQCLAFHDVNPQAPVHILIIPKHRDGLTQLSKAEERHKAVLGHLMYVAQDVAAQQKLDNGFRIVINDGRDGCQSVFHLHLHLLGGRTLGWPPG</sequence>
<dbReference type="PRINTS" id="PR00332">
    <property type="entry name" value="HISTRIAD"/>
</dbReference>
<dbReference type="PANTHER" id="PTHR23089">
    <property type="entry name" value="HISTIDINE TRIAD HIT PROTEIN"/>
    <property type="match status" value="1"/>
</dbReference>
<dbReference type="OrthoDB" id="672793at2759"/>
<evidence type="ECO:0000313" key="5">
    <source>
        <dbReference type="EMBL" id="TMW57389.1"/>
    </source>
</evidence>
<dbReference type="AlphaFoldDB" id="A0A8K1FDY4"/>
<organism evidence="5 6">
    <name type="scientific">Pythium oligandrum</name>
    <name type="common">Mycoparasitic fungus</name>
    <dbReference type="NCBI Taxonomy" id="41045"/>
    <lineage>
        <taxon>Eukaryota</taxon>
        <taxon>Sar</taxon>
        <taxon>Stramenopiles</taxon>
        <taxon>Oomycota</taxon>
        <taxon>Peronosporomycetes</taxon>
        <taxon>Pythiales</taxon>
        <taxon>Pythiaceae</taxon>
        <taxon>Pythium</taxon>
    </lineage>
</organism>
<proteinExistence type="predicted"/>
<protein>
    <recommendedName>
        <fullName evidence="4">HIT domain-containing protein</fullName>
    </recommendedName>
</protein>
<dbReference type="Proteomes" id="UP000794436">
    <property type="component" value="Unassembled WGS sequence"/>
</dbReference>
<feature type="domain" description="HIT" evidence="4">
    <location>
        <begin position="58"/>
        <end position="168"/>
    </location>
</feature>
<dbReference type="GO" id="GO:0003824">
    <property type="term" value="F:catalytic activity"/>
    <property type="evidence" value="ECO:0007669"/>
    <property type="project" value="InterPro"/>
</dbReference>
<dbReference type="CDD" id="cd01276">
    <property type="entry name" value="PKCI_related"/>
    <property type="match status" value="1"/>
</dbReference>
<dbReference type="EMBL" id="SPLM01000144">
    <property type="protein sequence ID" value="TMW57389.1"/>
    <property type="molecule type" value="Genomic_DNA"/>
</dbReference>
<feature type="short sequence motif" description="Histidine triad motif" evidence="2 3">
    <location>
        <begin position="152"/>
        <end position="156"/>
    </location>
</feature>
<gene>
    <name evidence="5" type="ORF">Poli38472_003314</name>
</gene>
<evidence type="ECO:0000256" key="3">
    <source>
        <dbReference type="PROSITE-ProRule" id="PRU00464"/>
    </source>
</evidence>
<dbReference type="Pfam" id="PF01230">
    <property type="entry name" value="HIT"/>
    <property type="match status" value="1"/>
</dbReference>
<dbReference type="PROSITE" id="PS51084">
    <property type="entry name" value="HIT_2"/>
    <property type="match status" value="1"/>
</dbReference>
<dbReference type="InterPro" id="IPR036265">
    <property type="entry name" value="HIT-like_sf"/>
</dbReference>
<reference evidence="5" key="1">
    <citation type="submission" date="2019-03" db="EMBL/GenBank/DDBJ databases">
        <title>Long read genome sequence of the mycoparasitic Pythium oligandrum ATCC 38472 isolated from sugarbeet rhizosphere.</title>
        <authorList>
            <person name="Gaulin E."/>
        </authorList>
    </citation>
    <scope>NUCLEOTIDE SEQUENCE</scope>
    <source>
        <strain evidence="5">ATCC 38472_TT</strain>
    </source>
</reference>
<dbReference type="SUPFAM" id="SSF54197">
    <property type="entry name" value="HIT-like"/>
    <property type="match status" value="1"/>
</dbReference>
<dbReference type="InterPro" id="IPR019808">
    <property type="entry name" value="Histidine_triad_CS"/>
</dbReference>
<dbReference type="PROSITE" id="PS00892">
    <property type="entry name" value="HIT_1"/>
    <property type="match status" value="1"/>
</dbReference>
<comment type="caution">
    <text evidence="5">The sequence shown here is derived from an EMBL/GenBank/DDBJ whole genome shotgun (WGS) entry which is preliminary data.</text>
</comment>
<evidence type="ECO:0000256" key="2">
    <source>
        <dbReference type="PIRSR" id="PIRSR601310-3"/>
    </source>
</evidence>
<feature type="active site" description="Tele-AMP-histidine intermediate" evidence="1">
    <location>
        <position position="154"/>
    </location>
</feature>
<dbReference type="FunFam" id="3.30.428.10:FF:000005">
    <property type="entry name" value="Histidine triad nucleotide-binding protein 1"/>
    <property type="match status" value="1"/>
</dbReference>
<dbReference type="Gene3D" id="3.30.428.10">
    <property type="entry name" value="HIT-like"/>
    <property type="match status" value="1"/>
</dbReference>
<accession>A0A8K1FDY4</accession>
<name>A0A8K1FDY4_PYTOL</name>
<keyword evidence="6" id="KW-1185">Reference proteome</keyword>
<evidence type="ECO:0000256" key="1">
    <source>
        <dbReference type="PIRSR" id="PIRSR601310-1"/>
    </source>
</evidence>
<evidence type="ECO:0000259" key="4">
    <source>
        <dbReference type="PROSITE" id="PS51084"/>
    </source>
</evidence>
<dbReference type="InterPro" id="IPR011146">
    <property type="entry name" value="HIT-like"/>
</dbReference>
<evidence type="ECO:0000313" key="6">
    <source>
        <dbReference type="Proteomes" id="UP000794436"/>
    </source>
</evidence>
<dbReference type="InterPro" id="IPR001310">
    <property type="entry name" value="Histidine_triad_HIT"/>
</dbReference>